<dbReference type="AlphaFoldDB" id="Q5VK61"/>
<evidence type="ECO:0000256" key="3">
    <source>
        <dbReference type="ARBA" id="ARBA00022729"/>
    </source>
</evidence>
<keyword evidence="2" id="KW-0645">Protease</keyword>
<dbReference type="EMBL" id="AY387598">
    <property type="protein sequence ID" value="AAQ99142.1"/>
    <property type="molecule type" value="Genomic_DNA"/>
</dbReference>
<reference evidence="6" key="2">
    <citation type="submission" date="2016-11" db="EMBL/GenBank/DDBJ databases">
        <title>Cloning and sequence analysis of three membrane-associated virulent genes from fish pathogenic Flavobacterium columnare G4.</title>
        <authorList>
            <person name="Xie H.X."/>
            <person name="Nie P."/>
        </authorList>
    </citation>
    <scope>NUCLEOTIDE SEQUENCE</scope>
    <source>
        <strain evidence="6">G4</strain>
    </source>
</reference>
<dbReference type="FunFam" id="3.40.50.1820:FF:000028">
    <property type="entry name" value="S9 family peptidase"/>
    <property type="match status" value="1"/>
</dbReference>
<keyword evidence="4" id="KW-0378">Hydrolase</keyword>
<dbReference type="GO" id="GO:0004252">
    <property type="term" value="F:serine-type endopeptidase activity"/>
    <property type="evidence" value="ECO:0007669"/>
    <property type="project" value="TreeGrafter"/>
</dbReference>
<evidence type="ECO:0000256" key="4">
    <source>
        <dbReference type="ARBA" id="ARBA00022801"/>
    </source>
</evidence>
<dbReference type="InterPro" id="IPR011042">
    <property type="entry name" value="6-blade_b-propeller_TolB-like"/>
</dbReference>
<dbReference type="InterPro" id="IPR029058">
    <property type="entry name" value="AB_hydrolase_fold"/>
</dbReference>
<dbReference type="Gene3D" id="3.40.50.1820">
    <property type="entry name" value="alpha/beta hydrolase"/>
    <property type="match status" value="1"/>
</dbReference>
<evidence type="ECO:0000259" key="5">
    <source>
        <dbReference type="Pfam" id="PF00326"/>
    </source>
</evidence>
<evidence type="ECO:0000313" key="6">
    <source>
        <dbReference type="EMBL" id="AAQ99142.1"/>
    </source>
</evidence>
<comment type="similarity">
    <text evidence="1">Belongs to the peptidase S9C family.</text>
</comment>
<accession>Q5VK61</accession>
<dbReference type="Gene3D" id="2.120.10.30">
    <property type="entry name" value="TolB, C-terminal domain"/>
    <property type="match status" value="1"/>
</dbReference>
<proteinExistence type="inferred from homology"/>
<dbReference type="SMR" id="Q5VK61"/>
<dbReference type="Pfam" id="PF00326">
    <property type="entry name" value="Peptidase_S9"/>
    <property type="match status" value="1"/>
</dbReference>
<dbReference type="InterPro" id="IPR001375">
    <property type="entry name" value="Peptidase_S9_cat"/>
</dbReference>
<dbReference type="MEROPS" id="S09.075"/>
<name>Q5VK61_9FLAO</name>
<dbReference type="PANTHER" id="PTHR42776">
    <property type="entry name" value="SERINE PEPTIDASE S9 FAMILY MEMBER"/>
    <property type="match status" value="1"/>
</dbReference>
<evidence type="ECO:0000256" key="1">
    <source>
        <dbReference type="ARBA" id="ARBA00010040"/>
    </source>
</evidence>
<reference evidence="6" key="1">
    <citation type="journal article" date="2004" name="J. Fish Dis.">
        <title>Characterization of two membrane-associated protease genes obtained from screening out-membrane protein genes of Flavobacterium columnare G4.</title>
        <authorList>
            <person name="Xie H.X."/>
            <person name="Nie P."/>
            <person name="Sun B.J."/>
        </authorList>
    </citation>
    <scope>NUCLEOTIDE SEQUENCE</scope>
    <source>
        <strain evidence="6">G4</strain>
    </source>
</reference>
<dbReference type="SUPFAM" id="SSF82171">
    <property type="entry name" value="DPP6 N-terminal domain-like"/>
    <property type="match status" value="1"/>
</dbReference>
<protein>
    <submittedName>
        <fullName evidence="6">Prolyl oligopeptidase</fullName>
    </submittedName>
</protein>
<feature type="domain" description="Peptidase S9 prolyl oligopeptidase catalytic" evidence="5">
    <location>
        <begin position="438"/>
        <end position="649"/>
    </location>
</feature>
<dbReference type="SUPFAM" id="SSF53474">
    <property type="entry name" value="alpha/beta-Hydrolases"/>
    <property type="match status" value="1"/>
</dbReference>
<dbReference type="GO" id="GO:0006508">
    <property type="term" value="P:proteolysis"/>
    <property type="evidence" value="ECO:0007669"/>
    <property type="project" value="UniProtKB-KW"/>
</dbReference>
<organism evidence="6">
    <name type="scientific">Flavobacterium columnare</name>
    <dbReference type="NCBI Taxonomy" id="996"/>
    <lineage>
        <taxon>Bacteria</taxon>
        <taxon>Pseudomonadati</taxon>
        <taxon>Bacteroidota</taxon>
        <taxon>Flavobacteriia</taxon>
        <taxon>Flavobacteriales</taxon>
        <taxon>Flavobacteriaceae</taxon>
        <taxon>Flavobacterium</taxon>
    </lineage>
</organism>
<dbReference type="ESTHER" id="9flao-q5vk61">
    <property type="family name" value="Prolyl_oligopeptidase_S9"/>
</dbReference>
<dbReference type="PANTHER" id="PTHR42776:SF13">
    <property type="entry name" value="DIPEPTIDYL-PEPTIDASE 5"/>
    <property type="match status" value="1"/>
</dbReference>
<evidence type="ECO:0000256" key="2">
    <source>
        <dbReference type="ARBA" id="ARBA00022670"/>
    </source>
</evidence>
<sequence length="649" mass="73723">MDLRDNGGGSKMKKLALLSVTLMSINSGIAQNTMTPDLLWKLGRVTPLGVSKDGKNIIYKVATPSIEENKSISKFYTIPITGGNANEIKEYTELIKNKNISPDGMYLLSDKEVKITPVLGKDFYPELSLSEAQVYDGLDYRHWDTWRDGTYNHVFFGGVPAPNVRLAPPIDIMEGEPYDAPQKPFGGDEDYIWSPDSKNIIYVCKKKTGTAYATSTNTNLYQYNIETKQTVNLTPNNLGYDTHPDFSPNGDLTWLQMKQDGYEADKNDIIVKHKGIEINLTANWDGTVESFKWSKDGKKVYFIAPIDGTKQLFEVNFPGLTKIAIGVKQITNGDFDVTQIIDSTPDQILLMRNDISHASEIYSYHLKNKSWNQITHVNTEIYNNLNLCKTERRYVTTTDGKKMLVWVILPPNFDSTKKYPTLLYCQGGPQSALTQYYSFRWNFQTIASQGYIVVAPNRRGMPGHGVKWNEQISKDWGGQVMDDYLSAIDDIAKESYVDQTRLGAVGASYGGYSVFYLAGIHNNRFKTFISHCGIFNTQSMYGTTEEVFFTNWDSGGPYWEKNNIVAQKTYTDFNPIHLINNWNTPILIIQGGKDYRVPLGQGQEAFQAAQLKGIKSRFLHFPEENHWALKPQNALVWQREFFKWLKETL</sequence>
<keyword evidence="3" id="KW-0732">Signal</keyword>